<feature type="transmembrane region" description="Helical" evidence="1">
    <location>
        <begin position="54"/>
        <end position="81"/>
    </location>
</feature>
<evidence type="ECO:0000313" key="2">
    <source>
        <dbReference type="EMBL" id="UOQ73499.1"/>
    </source>
</evidence>
<name>A0A8T9QD52_9BACT</name>
<sequence length="105" mass="11634">MDGSLTERITRLQMSQFGACIGVVVGAGLLFWRFRHRFDPRLAALLSLKVYLATFYGFLIIPYTYLASVSLFTSLFVVLIVSRRAPFLTPFAAADAEPGGRGKAR</sequence>
<dbReference type="Proteomes" id="UP000831796">
    <property type="component" value="Chromosome"/>
</dbReference>
<dbReference type="RefSeq" id="WP_244676850.1">
    <property type="nucleotide sequence ID" value="NZ_CP095046.1"/>
</dbReference>
<keyword evidence="3" id="KW-1185">Reference proteome</keyword>
<feature type="transmembrane region" description="Helical" evidence="1">
    <location>
        <begin position="12"/>
        <end position="34"/>
    </location>
</feature>
<gene>
    <name evidence="2" type="ORF">MUN79_06065</name>
</gene>
<evidence type="ECO:0000313" key="3">
    <source>
        <dbReference type="Proteomes" id="UP000831796"/>
    </source>
</evidence>
<accession>A0A8T9QD52</accession>
<organism evidence="2 3">
    <name type="scientific">Hymenobacter cellulosilyticus</name>
    <dbReference type="NCBI Taxonomy" id="2932248"/>
    <lineage>
        <taxon>Bacteria</taxon>
        <taxon>Pseudomonadati</taxon>
        <taxon>Bacteroidota</taxon>
        <taxon>Cytophagia</taxon>
        <taxon>Cytophagales</taxon>
        <taxon>Hymenobacteraceae</taxon>
        <taxon>Hymenobacter</taxon>
    </lineage>
</organism>
<proteinExistence type="predicted"/>
<reference evidence="2" key="1">
    <citation type="submission" date="2022-04" db="EMBL/GenBank/DDBJ databases">
        <title>Hymenobacter sp. isolated from the air.</title>
        <authorList>
            <person name="Won M."/>
            <person name="Lee C.-M."/>
            <person name="Woen H.-Y."/>
            <person name="Kwon S.-W."/>
        </authorList>
    </citation>
    <scope>NUCLEOTIDE SEQUENCE</scope>
    <source>
        <strain evidence="2">5116S-3</strain>
    </source>
</reference>
<keyword evidence="1" id="KW-0812">Transmembrane</keyword>
<keyword evidence="1" id="KW-0472">Membrane</keyword>
<dbReference type="KEGG" id="hcu:MUN79_06065"/>
<dbReference type="EMBL" id="CP095046">
    <property type="protein sequence ID" value="UOQ73499.1"/>
    <property type="molecule type" value="Genomic_DNA"/>
</dbReference>
<dbReference type="AlphaFoldDB" id="A0A8T9QD52"/>
<keyword evidence="1" id="KW-1133">Transmembrane helix</keyword>
<protein>
    <submittedName>
        <fullName evidence="2">Uncharacterized protein</fullName>
    </submittedName>
</protein>
<evidence type="ECO:0000256" key="1">
    <source>
        <dbReference type="SAM" id="Phobius"/>
    </source>
</evidence>